<accession>A0A0N4TW38</accession>
<dbReference type="AlphaFoldDB" id="A0A0N4TW38"/>
<reference evidence="3" key="1">
    <citation type="submission" date="2017-02" db="UniProtKB">
        <authorList>
            <consortium name="WormBaseParasite"/>
        </authorList>
    </citation>
    <scope>IDENTIFICATION</scope>
</reference>
<organism evidence="3">
    <name type="scientific">Brugia pahangi</name>
    <name type="common">Filarial nematode worm</name>
    <dbReference type="NCBI Taxonomy" id="6280"/>
    <lineage>
        <taxon>Eukaryota</taxon>
        <taxon>Metazoa</taxon>
        <taxon>Ecdysozoa</taxon>
        <taxon>Nematoda</taxon>
        <taxon>Chromadorea</taxon>
        <taxon>Rhabditida</taxon>
        <taxon>Spirurina</taxon>
        <taxon>Spiruromorpha</taxon>
        <taxon>Filarioidea</taxon>
        <taxon>Onchocercidae</taxon>
        <taxon>Brugia</taxon>
    </lineage>
</organism>
<evidence type="ECO:0000313" key="1">
    <source>
        <dbReference type="EMBL" id="VDN94249.1"/>
    </source>
</evidence>
<keyword evidence="2" id="KW-1185">Reference proteome</keyword>
<proteinExistence type="predicted"/>
<dbReference type="EMBL" id="UZAD01013349">
    <property type="protein sequence ID" value="VDN94249.1"/>
    <property type="molecule type" value="Genomic_DNA"/>
</dbReference>
<evidence type="ECO:0000313" key="2">
    <source>
        <dbReference type="Proteomes" id="UP000278627"/>
    </source>
</evidence>
<name>A0A0N4TW38_BRUPA</name>
<sequence length="59" mass="6647">MTTTVSLHLTNVALPLSRTPISPNTTTAIDYIPSARLPLRYLRTLSPPYRPVQHFFPPD</sequence>
<reference evidence="1 2" key="2">
    <citation type="submission" date="2018-11" db="EMBL/GenBank/DDBJ databases">
        <authorList>
            <consortium name="Pathogen Informatics"/>
        </authorList>
    </citation>
    <scope>NUCLEOTIDE SEQUENCE [LARGE SCALE GENOMIC DNA]</scope>
</reference>
<dbReference type="Proteomes" id="UP000278627">
    <property type="component" value="Unassembled WGS sequence"/>
</dbReference>
<evidence type="ECO:0000313" key="3">
    <source>
        <dbReference type="WBParaSite" id="BPAG_0001313501-mRNA-1"/>
    </source>
</evidence>
<gene>
    <name evidence="1" type="ORF">BPAG_LOCUS13063</name>
</gene>
<protein>
    <submittedName>
        <fullName evidence="1 3">Uncharacterized protein</fullName>
    </submittedName>
</protein>
<dbReference type="WBParaSite" id="BPAG_0001313501-mRNA-1">
    <property type="protein sequence ID" value="BPAG_0001313501-mRNA-1"/>
    <property type="gene ID" value="BPAG_0001313501"/>
</dbReference>